<protein>
    <submittedName>
        <fullName evidence="3">Succinate-semialdehyde dehydrogenase</fullName>
        <ecNumber evidence="3">1.2.1.16</ecNumber>
    </submittedName>
</protein>
<name>C0BZV7_9FIRM</name>
<keyword evidence="4" id="KW-1185">Reference proteome</keyword>
<sequence>MNETKQKEVMTVEGLVSRSKAAQEQFAFATQEQADAAARAVCKVIYDNAEMLGPLAAEETRLGSEADKVTKCRMKSALIWHSLKGKKSVGIINRLEDRRMIEIAKPMGVVASIVPSTNPVVTPMSNAAFALKTRNSIIFAPHPRAVKCTKLLVGMFRTELAKLGFPEDLVLGLEQVSIEDSGKLMSLADVIVATGGMGMVKAAYSSGKPALGVGAGNVQCIVDRDADLAEAASKIIIGRSFDNGLICLGEQTVFIPEEKFDAFIKEMEKQGGYYAAEPELADRLREGIFPGGGVISRDVVGLTAEKVAAQIGLDVPEGTRIIIARARALGHGDVLCREKMCPVLAVYPYGTFEEGVAMMVENLECEGKGHSIGIHSNTPEHVEYAALQCSVSRVIVNQPAGTTGGGSPTNGFTATTTLGCGSWGNNSFSGNLNYDHLMNITRVGYPYEESYLPDPELAWL</sequence>
<dbReference type="RefSeq" id="WP_006442684.1">
    <property type="nucleotide sequence ID" value="NZ_CP036524.1"/>
</dbReference>
<dbReference type="eggNOG" id="COG1012">
    <property type="taxonomic scope" value="Bacteria"/>
</dbReference>
<dbReference type="Pfam" id="PF00171">
    <property type="entry name" value="Aldedh"/>
    <property type="match status" value="1"/>
</dbReference>
<keyword evidence="1 3" id="KW-0560">Oxidoreductase</keyword>
<dbReference type="SUPFAM" id="SSF53720">
    <property type="entry name" value="ALDH-like"/>
    <property type="match status" value="1"/>
</dbReference>
<feature type="domain" description="Aldehyde dehydrogenase" evidence="2">
    <location>
        <begin position="6"/>
        <end position="269"/>
    </location>
</feature>
<dbReference type="InterPro" id="IPR016162">
    <property type="entry name" value="Ald_DH_N"/>
</dbReference>
<dbReference type="InterPro" id="IPR016161">
    <property type="entry name" value="Ald_DH/histidinol_DH"/>
</dbReference>
<dbReference type="EMBL" id="ABYI02000019">
    <property type="protein sequence ID" value="EEG74685.1"/>
    <property type="molecule type" value="Genomic_DNA"/>
</dbReference>
<evidence type="ECO:0000256" key="1">
    <source>
        <dbReference type="ARBA" id="ARBA00023002"/>
    </source>
</evidence>
<dbReference type="Proteomes" id="UP000004893">
    <property type="component" value="Unassembled WGS sequence"/>
</dbReference>
<reference evidence="3" key="2">
    <citation type="submission" date="2013-06" db="EMBL/GenBank/DDBJ databases">
        <title>Draft genome sequence of Clostridium hylemonae (DSM 15053).</title>
        <authorList>
            <person name="Sudarsanam P."/>
            <person name="Ley R."/>
            <person name="Guruge J."/>
            <person name="Turnbaugh P.J."/>
            <person name="Mahowald M."/>
            <person name="Liep D."/>
            <person name="Gordon J."/>
        </authorList>
    </citation>
    <scope>NUCLEOTIDE SEQUENCE</scope>
    <source>
        <strain evidence="3">DSM 15053</strain>
    </source>
</reference>
<accession>C0BZV7</accession>
<evidence type="ECO:0000313" key="3">
    <source>
        <dbReference type="EMBL" id="EEG74685.1"/>
    </source>
</evidence>
<comment type="caution">
    <text evidence="3">The sequence shown here is derived from an EMBL/GenBank/DDBJ whole genome shotgun (WGS) entry which is preliminary data.</text>
</comment>
<dbReference type="Gene3D" id="3.40.309.10">
    <property type="entry name" value="Aldehyde Dehydrogenase, Chain A, domain 2"/>
    <property type="match status" value="1"/>
</dbReference>
<dbReference type="Gene3D" id="3.40.605.10">
    <property type="entry name" value="Aldehyde Dehydrogenase, Chain A, domain 1"/>
    <property type="match status" value="1"/>
</dbReference>
<dbReference type="InterPro" id="IPR015590">
    <property type="entry name" value="Aldehyde_DH_dom"/>
</dbReference>
<dbReference type="HOGENOM" id="CLU_028794_3_1_9"/>
<dbReference type="OrthoDB" id="9804734at2"/>
<evidence type="ECO:0000259" key="2">
    <source>
        <dbReference type="Pfam" id="PF00171"/>
    </source>
</evidence>
<gene>
    <name evidence="3" type="primary">sucD</name>
    <name evidence="3" type="ORF">CLOHYLEM_05349</name>
</gene>
<dbReference type="PANTHER" id="PTHR11699">
    <property type="entry name" value="ALDEHYDE DEHYDROGENASE-RELATED"/>
    <property type="match status" value="1"/>
</dbReference>
<dbReference type="GO" id="GO:0009013">
    <property type="term" value="F:succinate-semialdehyde dehydrogenase [NAD(P)+] activity"/>
    <property type="evidence" value="ECO:0007669"/>
    <property type="project" value="UniProtKB-EC"/>
</dbReference>
<dbReference type="AlphaFoldDB" id="C0BZV7"/>
<dbReference type="CDD" id="cd07122">
    <property type="entry name" value="ALDH_F20_ACDH"/>
    <property type="match status" value="1"/>
</dbReference>
<dbReference type="STRING" id="553973.CLOHYLEM_05349"/>
<reference evidence="3" key="1">
    <citation type="submission" date="2009-02" db="EMBL/GenBank/DDBJ databases">
        <authorList>
            <person name="Fulton L."/>
            <person name="Clifton S."/>
            <person name="Fulton B."/>
            <person name="Xu J."/>
            <person name="Minx P."/>
            <person name="Pepin K.H."/>
            <person name="Johnson M."/>
            <person name="Bhonagiri V."/>
            <person name="Nash W.E."/>
            <person name="Mardis E.R."/>
            <person name="Wilson R.K."/>
        </authorList>
    </citation>
    <scope>NUCLEOTIDE SEQUENCE [LARGE SCALE GENOMIC DNA]</scope>
    <source>
        <strain evidence="3">DSM 15053</strain>
    </source>
</reference>
<organism evidence="3 4">
    <name type="scientific">[Clostridium] hylemonae DSM 15053</name>
    <dbReference type="NCBI Taxonomy" id="553973"/>
    <lineage>
        <taxon>Bacteria</taxon>
        <taxon>Bacillati</taxon>
        <taxon>Bacillota</taxon>
        <taxon>Clostridia</taxon>
        <taxon>Lachnospirales</taxon>
        <taxon>Lachnospiraceae</taxon>
    </lineage>
</organism>
<proteinExistence type="predicted"/>
<dbReference type="InterPro" id="IPR016163">
    <property type="entry name" value="Ald_DH_C"/>
</dbReference>
<evidence type="ECO:0000313" key="4">
    <source>
        <dbReference type="Proteomes" id="UP000004893"/>
    </source>
</evidence>
<dbReference type="EC" id="1.2.1.16" evidence="3"/>